<dbReference type="GO" id="GO:0035438">
    <property type="term" value="F:cyclic-di-GMP binding"/>
    <property type="evidence" value="ECO:0007669"/>
    <property type="project" value="InterPro"/>
</dbReference>
<dbReference type="EMBL" id="AP014648">
    <property type="protein sequence ID" value="BAQ17820.1"/>
    <property type="molecule type" value="Genomic_DNA"/>
</dbReference>
<feature type="domain" description="PilZ" evidence="1">
    <location>
        <begin position="11"/>
        <end position="82"/>
    </location>
</feature>
<sequence>MDVSLNGRFMVENTNEYPCEVFNMSPGGMALWAPFSPRVGERVISYIEQMGGLDGTVTRTFEGGFAVEFKISARKRERIANVLTWYSSGEHNIEDRVHERYAPRIAEHKLILPSGTVHACRVIDISLSGASIASKLRPDIDSLVVLARHRGRVVRHHDEGFAIEFVEVQDPDSLARTFG</sequence>
<dbReference type="AlphaFoldDB" id="A0A0A8K4I4"/>
<evidence type="ECO:0000313" key="2">
    <source>
        <dbReference type="EMBL" id="BAQ17820.1"/>
    </source>
</evidence>
<reference evidence="2 3" key="1">
    <citation type="submission" date="2014-09" db="EMBL/GenBank/DDBJ databases">
        <title>Genome sequencing of Methyloceanibacter caenitepidi Gela4.</title>
        <authorList>
            <person name="Takeuchi M."/>
            <person name="Susumu S."/>
            <person name="Kamagata Y."/>
            <person name="Oshima K."/>
            <person name="Hattori M."/>
            <person name="Iwasaki W."/>
        </authorList>
    </citation>
    <scope>NUCLEOTIDE SEQUENCE [LARGE SCALE GENOMIC DNA]</scope>
    <source>
        <strain evidence="2 3">Gela4</strain>
    </source>
</reference>
<dbReference type="STRING" id="1384459.GL4_2383"/>
<protein>
    <recommendedName>
        <fullName evidence="1">PilZ domain-containing protein</fullName>
    </recommendedName>
</protein>
<organism evidence="2 3">
    <name type="scientific">Methyloceanibacter caenitepidi</name>
    <dbReference type="NCBI Taxonomy" id="1384459"/>
    <lineage>
        <taxon>Bacteria</taxon>
        <taxon>Pseudomonadati</taxon>
        <taxon>Pseudomonadota</taxon>
        <taxon>Alphaproteobacteria</taxon>
        <taxon>Hyphomicrobiales</taxon>
        <taxon>Hyphomicrobiaceae</taxon>
        <taxon>Methyloceanibacter</taxon>
    </lineage>
</organism>
<dbReference type="Proteomes" id="UP000031643">
    <property type="component" value="Chromosome"/>
</dbReference>
<dbReference type="HOGENOM" id="CLU_102943_0_0_5"/>
<accession>A0A0A8K4I4</accession>
<feature type="domain" description="PilZ" evidence="1">
    <location>
        <begin position="96"/>
        <end position="172"/>
    </location>
</feature>
<dbReference type="SUPFAM" id="SSF141371">
    <property type="entry name" value="PilZ domain-like"/>
    <property type="match status" value="1"/>
</dbReference>
<gene>
    <name evidence="2" type="ORF">GL4_2383</name>
</gene>
<evidence type="ECO:0000259" key="1">
    <source>
        <dbReference type="Pfam" id="PF07238"/>
    </source>
</evidence>
<dbReference type="KEGG" id="mcg:GL4_2383"/>
<proteinExistence type="predicted"/>
<dbReference type="Pfam" id="PF07238">
    <property type="entry name" value="PilZ"/>
    <property type="match status" value="2"/>
</dbReference>
<keyword evidence="3" id="KW-1185">Reference proteome</keyword>
<evidence type="ECO:0000313" key="3">
    <source>
        <dbReference type="Proteomes" id="UP000031643"/>
    </source>
</evidence>
<dbReference type="InterPro" id="IPR009875">
    <property type="entry name" value="PilZ_domain"/>
</dbReference>
<name>A0A0A8K4I4_9HYPH</name>